<feature type="transmembrane region" description="Helical" evidence="1">
    <location>
        <begin position="52"/>
        <end position="73"/>
    </location>
</feature>
<dbReference type="Pfam" id="PF26509">
    <property type="entry name" value="DUF8171"/>
    <property type="match status" value="1"/>
</dbReference>
<feature type="transmembrane region" description="Helical" evidence="1">
    <location>
        <begin position="20"/>
        <end position="40"/>
    </location>
</feature>
<dbReference type="RefSeq" id="WP_193718078.1">
    <property type="nucleotide sequence ID" value="NZ_JACSPN010000001.1"/>
</dbReference>
<protein>
    <submittedName>
        <fullName evidence="3">Cell division protein FtsQ</fullName>
    </submittedName>
</protein>
<dbReference type="GO" id="GO:0051301">
    <property type="term" value="P:cell division"/>
    <property type="evidence" value="ECO:0007669"/>
    <property type="project" value="UniProtKB-KW"/>
</dbReference>
<keyword evidence="3" id="KW-0131">Cell cycle</keyword>
<keyword evidence="3" id="KW-0132">Cell division</keyword>
<comment type="caution">
    <text evidence="3">The sequence shown here is derived from an EMBL/GenBank/DDBJ whole genome shotgun (WGS) entry which is preliminary data.</text>
</comment>
<name>A0A9D5YYC5_9CELL</name>
<gene>
    <name evidence="3" type="ORF">H9623_00180</name>
</gene>
<evidence type="ECO:0000313" key="4">
    <source>
        <dbReference type="Proteomes" id="UP000822993"/>
    </source>
</evidence>
<evidence type="ECO:0000313" key="3">
    <source>
        <dbReference type="EMBL" id="MBE7698724.1"/>
    </source>
</evidence>
<evidence type="ECO:0000259" key="2">
    <source>
        <dbReference type="Pfam" id="PF26509"/>
    </source>
</evidence>
<keyword evidence="1" id="KW-1133">Transmembrane helix</keyword>
<dbReference type="InterPro" id="IPR058484">
    <property type="entry name" value="DUF8171"/>
</dbReference>
<feature type="transmembrane region" description="Helical" evidence="1">
    <location>
        <begin position="93"/>
        <end position="113"/>
    </location>
</feature>
<reference evidence="3 4" key="1">
    <citation type="submission" date="2020-08" db="EMBL/GenBank/DDBJ databases">
        <title>A Genomic Blueprint of the Chicken Gut Microbiome.</title>
        <authorList>
            <person name="Gilroy R."/>
            <person name="Ravi A."/>
            <person name="Getino M."/>
            <person name="Pursley I."/>
            <person name="Horton D.L."/>
            <person name="Alikhan N.-F."/>
            <person name="Baker D."/>
            <person name="Gharbi K."/>
            <person name="Hall N."/>
            <person name="Watson M."/>
            <person name="Adriaenssens E.M."/>
            <person name="Foster-Nyarko E."/>
            <person name="Jarju S."/>
            <person name="Secka A."/>
            <person name="Antonio M."/>
            <person name="Oren A."/>
            <person name="Chaudhuri R."/>
            <person name="La Ragione R.M."/>
            <person name="Hildebrand F."/>
            <person name="Pallen M.J."/>
        </authorList>
    </citation>
    <scope>NUCLEOTIDE SEQUENCE [LARGE SCALE GENOMIC DNA]</scope>
    <source>
        <strain evidence="3 4">Sa1BUA8</strain>
    </source>
</reference>
<keyword evidence="1" id="KW-0472">Membrane</keyword>
<feature type="transmembrane region" description="Helical" evidence="1">
    <location>
        <begin position="271"/>
        <end position="294"/>
    </location>
</feature>
<sequence length="320" mass="34014">MSALRRRLHDPDGISSSQKLMILVLSMTLFGVSDIVTGIVPSIEVGPFELEVAYFAFIPVVLAALFCPLWVAIGAPLGEMVFSDMLLGDFGGLGELEGFLQLLLGIYVAGCIVRDPRNRRQLVAAALALVSIDKVSSGLIDLAKVGIGIDPETLQESNGLFQAVLVSESIELVMALLVTGVLFGALPALWLAPRLYGKIEPLMGLRPRDPQNPPRLVGPRGTPFWLVGLLALLGAVAIGVVSQWEEFVGREGGLMTLGAFQPDFVDEYGTAYLWVALTVAALAVAGACVLVAVLRARRRRDAGAPLTPSSQQQAADRGEA</sequence>
<keyword evidence="1" id="KW-0812">Transmembrane</keyword>
<organism evidence="3 4">
    <name type="scientific">Oerskovia douganii</name>
    <dbReference type="NCBI Taxonomy" id="2762210"/>
    <lineage>
        <taxon>Bacteria</taxon>
        <taxon>Bacillati</taxon>
        <taxon>Actinomycetota</taxon>
        <taxon>Actinomycetes</taxon>
        <taxon>Micrococcales</taxon>
        <taxon>Cellulomonadaceae</taxon>
        <taxon>Oerskovia</taxon>
    </lineage>
</organism>
<feature type="transmembrane region" description="Helical" evidence="1">
    <location>
        <begin position="169"/>
        <end position="192"/>
    </location>
</feature>
<keyword evidence="4" id="KW-1185">Reference proteome</keyword>
<evidence type="ECO:0000256" key="1">
    <source>
        <dbReference type="SAM" id="Phobius"/>
    </source>
</evidence>
<proteinExistence type="predicted"/>
<feature type="transmembrane region" description="Helical" evidence="1">
    <location>
        <begin position="224"/>
        <end position="244"/>
    </location>
</feature>
<dbReference type="EMBL" id="JACSPN010000001">
    <property type="protein sequence ID" value="MBE7698724.1"/>
    <property type="molecule type" value="Genomic_DNA"/>
</dbReference>
<feature type="domain" description="DUF8171" evidence="2">
    <location>
        <begin position="21"/>
        <end position="298"/>
    </location>
</feature>
<accession>A0A9D5YYC5</accession>
<dbReference type="AlphaFoldDB" id="A0A9D5YYC5"/>
<dbReference type="Proteomes" id="UP000822993">
    <property type="component" value="Unassembled WGS sequence"/>
</dbReference>